<keyword evidence="5" id="KW-1185">Reference proteome</keyword>
<dbReference type="AlphaFoldDB" id="A0A510E215"/>
<dbReference type="PRINTS" id="PR01438">
    <property type="entry name" value="UNVRSLSTRESS"/>
</dbReference>
<dbReference type="Pfam" id="PF00582">
    <property type="entry name" value="Usp"/>
    <property type="match status" value="1"/>
</dbReference>
<dbReference type="STRING" id="1294262.GCA_001316085_02453"/>
<dbReference type="KEGG" id="step:IC006_1047"/>
<reference evidence="6" key="1">
    <citation type="submission" date="2018-09" db="EMBL/GenBank/DDBJ databases">
        <title>Complete Genome Sequencing of Sulfolobus sp. JCM 16834.</title>
        <authorList>
            <person name="Kato S."/>
            <person name="Itoh T."/>
            <person name="Ohkuma M."/>
        </authorList>
    </citation>
    <scope>NUCLEOTIDE SEQUENCE [LARGE SCALE GENOMIC DNA]</scope>
    <source>
        <strain evidence="6">IC-007</strain>
    </source>
</reference>
<feature type="domain" description="UspA" evidence="2">
    <location>
        <begin position="19"/>
        <end position="142"/>
    </location>
</feature>
<comment type="similarity">
    <text evidence="1">Belongs to the universal stress protein A family.</text>
</comment>
<name>A0A510E215_9CREN</name>
<proteinExistence type="inferred from homology"/>
<dbReference type="Proteomes" id="UP000325030">
    <property type="component" value="Chromosome"/>
</dbReference>
<dbReference type="InterPro" id="IPR014729">
    <property type="entry name" value="Rossmann-like_a/b/a_fold"/>
</dbReference>
<organism evidence="4 6">
    <name type="scientific">Sulfuracidifex tepidarius</name>
    <dbReference type="NCBI Taxonomy" id="1294262"/>
    <lineage>
        <taxon>Archaea</taxon>
        <taxon>Thermoproteota</taxon>
        <taxon>Thermoprotei</taxon>
        <taxon>Sulfolobales</taxon>
        <taxon>Sulfolobaceae</taxon>
        <taxon>Sulfuracidifex</taxon>
    </lineage>
</organism>
<accession>A0A510DUB6</accession>
<dbReference type="PANTHER" id="PTHR46268:SF25">
    <property type="entry name" value="USPA DOMAIN PROTEIN"/>
    <property type="match status" value="1"/>
</dbReference>
<sequence length="142" mass="15790">MKKVSDKLPPTYSVSFLLRKILIPVDGSENSMRAVDIGVDFGMRYGSRIYLVYICQECRSTQSIKEMLEKRIGGRTDYEFKEVKTNYKESSVANEILKLIAEENFDAVIMGARGTSINSDINIGSTATSVALNAPITVIVVR</sequence>
<dbReference type="EMBL" id="AP018929">
    <property type="protein sequence ID" value="BBG23754.1"/>
    <property type="molecule type" value="Genomic_DNA"/>
</dbReference>
<evidence type="ECO:0000313" key="3">
    <source>
        <dbReference type="EMBL" id="BBG23754.1"/>
    </source>
</evidence>
<accession>A0A510E215</accession>
<evidence type="ECO:0000313" key="4">
    <source>
        <dbReference type="EMBL" id="BBG26507.1"/>
    </source>
</evidence>
<dbReference type="InterPro" id="IPR006015">
    <property type="entry name" value="Universal_stress_UspA"/>
</dbReference>
<evidence type="ECO:0000313" key="5">
    <source>
        <dbReference type="Proteomes" id="UP000322983"/>
    </source>
</evidence>
<dbReference type="PANTHER" id="PTHR46268">
    <property type="entry name" value="STRESS RESPONSE PROTEIN NHAX"/>
    <property type="match status" value="1"/>
</dbReference>
<dbReference type="Gene3D" id="3.40.50.620">
    <property type="entry name" value="HUPs"/>
    <property type="match status" value="1"/>
</dbReference>
<protein>
    <recommendedName>
        <fullName evidence="2">UspA domain-containing protein</fullName>
    </recommendedName>
</protein>
<dbReference type="InterPro" id="IPR006016">
    <property type="entry name" value="UspA"/>
</dbReference>
<dbReference type="SUPFAM" id="SSF52402">
    <property type="entry name" value="Adenine nucleotide alpha hydrolases-like"/>
    <property type="match status" value="1"/>
</dbReference>
<gene>
    <name evidence="3" type="ORF">IC006_1047</name>
    <name evidence="4" type="ORF">IC007_1020</name>
</gene>
<dbReference type="Proteomes" id="UP000322983">
    <property type="component" value="Chromosome"/>
</dbReference>
<evidence type="ECO:0000313" key="6">
    <source>
        <dbReference type="Proteomes" id="UP000325030"/>
    </source>
</evidence>
<evidence type="ECO:0000256" key="1">
    <source>
        <dbReference type="ARBA" id="ARBA00008791"/>
    </source>
</evidence>
<dbReference type="CDD" id="cd00293">
    <property type="entry name" value="USP-like"/>
    <property type="match status" value="1"/>
</dbReference>
<evidence type="ECO:0000259" key="2">
    <source>
        <dbReference type="Pfam" id="PF00582"/>
    </source>
</evidence>
<dbReference type="EMBL" id="AP018930">
    <property type="protein sequence ID" value="BBG26507.1"/>
    <property type="molecule type" value="Genomic_DNA"/>
</dbReference>
<reference evidence="4 5" key="2">
    <citation type="journal article" date="2020" name="Int. J. Syst. Evol. Microbiol.">
        <title>Sulfuracidifex tepidarius gen. nov., sp. nov. and transfer of Sulfolobus metallicus Huber and Stetter 1992 to the genus Sulfuracidifex as Sulfuracidifex metallicus comb. nov.</title>
        <authorList>
            <person name="Itoh T."/>
            <person name="Miura T."/>
            <person name="Sakai H.D."/>
            <person name="Kato S."/>
            <person name="Ohkuma M."/>
            <person name="Takashina T."/>
        </authorList>
    </citation>
    <scope>NUCLEOTIDE SEQUENCE</scope>
    <source>
        <strain evidence="3 5">IC-006</strain>
        <strain evidence="4">IC-007</strain>
    </source>
</reference>